<feature type="compositionally biased region" description="Basic residues" evidence="1">
    <location>
        <begin position="203"/>
        <end position="218"/>
    </location>
</feature>
<dbReference type="PANTHER" id="PTHR40734">
    <property type="entry name" value="TRNA-SPECIFIC ADENOSINE DEAMINASE-RELATED"/>
    <property type="match status" value="1"/>
</dbReference>
<proteinExistence type="predicted"/>
<dbReference type="PANTHER" id="PTHR40734:SF1">
    <property type="entry name" value="DNA-BINDING PROTEIN"/>
    <property type="match status" value="1"/>
</dbReference>
<gene>
    <name evidence="2" type="ORF">BK798_00205</name>
</gene>
<protein>
    <submittedName>
        <fullName evidence="2">DNA-binding protein</fullName>
    </submittedName>
</protein>
<evidence type="ECO:0000256" key="1">
    <source>
        <dbReference type="SAM" id="MobiDB-lite"/>
    </source>
</evidence>
<dbReference type="GO" id="GO:0003677">
    <property type="term" value="F:DNA binding"/>
    <property type="evidence" value="ECO:0007669"/>
    <property type="project" value="UniProtKB-KW"/>
</dbReference>
<keyword evidence="2" id="KW-0238">DNA-binding</keyword>
<dbReference type="Proteomes" id="UP000232133">
    <property type="component" value="Chromosome"/>
</dbReference>
<evidence type="ECO:0000313" key="2">
    <source>
        <dbReference type="EMBL" id="ATZ58940.1"/>
    </source>
</evidence>
<dbReference type="Pfam" id="PF04919">
    <property type="entry name" value="DUF655"/>
    <property type="match status" value="1"/>
</dbReference>
<dbReference type="Gene3D" id="1.10.150.280">
    <property type="entry name" value="AF1531-like domain"/>
    <property type="match status" value="1"/>
</dbReference>
<sequence length="218" mass="25229">METKNKKQKIPAATEEHAVILDYLSLGYVNSDMSKFKGKAIAQAIGTDYFTLLELVPKRGVDLEIQDTVYIGKGKRDKIYKVLGKLDYENLTATSRIELEYSIREIVKNNEEKFVEFFNTAGAISTRLHKLELIPGIGKKYMWEIVEARKEKPFESFEDITKRIPSLNNPAEMIVNRVKQELDTTTAKKGKKKYYLFTPIPKAQKKHRNPRNSRNQRK</sequence>
<feature type="region of interest" description="Disordered" evidence="1">
    <location>
        <begin position="199"/>
        <end position="218"/>
    </location>
</feature>
<dbReference type="GeneID" id="78818025"/>
<dbReference type="EMBL" id="CP017803">
    <property type="protein sequence ID" value="ATZ58940.1"/>
    <property type="molecule type" value="Genomic_DNA"/>
</dbReference>
<dbReference type="InterPro" id="IPR007003">
    <property type="entry name" value="DUF655"/>
</dbReference>
<name>A0A2H4U4A5_METSM</name>
<dbReference type="AlphaFoldDB" id="A0A2H4U4A5"/>
<dbReference type="InterPro" id="IPR012340">
    <property type="entry name" value="NA-bd_OB-fold"/>
</dbReference>
<organism evidence="2 3">
    <name type="scientific">Methanobrevibacter smithii</name>
    <dbReference type="NCBI Taxonomy" id="2173"/>
    <lineage>
        <taxon>Archaea</taxon>
        <taxon>Methanobacteriati</taxon>
        <taxon>Methanobacteriota</taxon>
        <taxon>Methanomada group</taxon>
        <taxon>Methanobacteria</taxon>
        <taxon>Methanobacteriales</taxon>
        <taxon>Methanobacteriaceae</taxon>
        <taxon>Methanobrevibacter</taxon>
    </lineage>
</organism>
<accession>A0A2H4U4A5</accession>
<evidence type="ECO:0000313" key="3">
    <source>
        <dbReference type="Proteomes" id="UP000232133"/>
    </source>
</evidence>
<reference evidence="2 3" key="1">
    <citation type="submission" date="2016-10" db="EMBL/GenBank/DDBJ databases">
        <authorList>
            <person name="Varghese N."/>
        </authorList>
    </citation>
    <scope>NUCLEOTIDE SEQUENCE [LARGE SCALE GENOMIC DNA]</scope>
    <source>
        <strain evidence="2 3">KB11</strain>
    </source>
</reference>
<dbReference type="OMA" id="IGKKHMW"/>
<dbReference type="SUPFAM" id="SSF160975">
    <property type="entry name" value="AF1531-like"/>
    <property type="match status" value="1"/>
</dbReference>
<dbReference type="Gene3D" id="2.40.50.140">
    <property type="entry name" value="Nucleic acid-binding proteins"/>
    <property type="match status" value="1"/>
</dbReference>
<dbReference type="RefSeq" id="WP_004032533.1">
    <property type="nucleotide sequence ID" value="NZ_AP025586.1"/>
</dbReference>